<dbReference type="AlphaFoldDB" id="A0A1K1S4Z4"/>
<gene>
    <name evidence="1" type="ORF">SAMN05661012_04796</name>
    <name evidence="2" type="ORF">SR876_04300</name>
</gene>
<accession>A0A1K1S4Z4</accession>
<organism evidence="1 3">
    <name type="scientific">Chitinophaga sancti</name>
    <dbReference type="NCBI Taxonomy" id="1004"/>
    <lineage>
        <taxon>Bacteria</taxon>
        <taxon>Pseudomonadati</taxon>
        <taxon>Bacteroidota</taxon>
        <taxon>Chitinophagia</taxon>
        <taxon>Chitinophagales</taxon>
        <taxon>Chitinophagaceae</taxon>
        <taxon>Chitinophaga</taxon>
    </lineage>
</organism>
<dbReference type="EMBL" id="CP140154">
    <property type="protein sequence ID" value="WQG90706.1"/>
    <property type="molecule type" value="Genomic_DNA"/>
</dbReference>
<protein>
    <submittedName>
        <fullName evidence="1">Uncharacterized protein</fullName>
    </submittedName>
</protein>
<evidence type="ECO:0000313" key="1">
    <source>
        <dbReference type="EMBL" id="SFW79398.1"/>
    </source>
</evidence>
<evidence type="ECO:0000313" key="4">
    <source>
        <dbReference type="Proteomes" id="UP001326715"/>
    </source>
</evidence>
<evidence type="ECO:0000313" key="3">
    <source>
        <dbReference type="Proteomes" id="UP000183788"/>
    </source>
</evidence>
<dbReference type="Proteomes" id="UP001326715">
    <property type="component" value="Chromosome"/>
</dbReference>
<reference evidence="2 4" key="2">
    <citation type="submission" date="2023-11" db="EMBL/GenBank/DDBJ databases">
        <title>MicrobeMod: A computational toolkit for identifying prokaryotic methylation and restriction-modification with nanopore sequencing.</title>
        <authorList>
            <person name="Crits-Christoph A."/>
            <person name="Kang S.C."/>
            <person name="Lee H."/>
            <person name="Ostrov N."/>
        </authorList>
    </citation>
    <scope>NUCLEOTIDE SEQUENCE [LARGE SCALE GENOMIC DNA]</scope>
    <source>
        <strain evidence="2 4">ATCC 23090</strain>
    </source>
</reference>
<reference evidence="1 3" key="1">
    <citation type="submission" date="2016-11" db="EMBL/GenBank/DDBJ databases">
        <authorList>
            <person name="Jaros S."/>
            <person name="Januszkiewicz K."/>
            <person name="Wedrychowicz H."/>
        </authorList>
    </citation>
    <scope>NUCLEOTIDE SEQUENCE [LARGE SCALE GENOMIC DNA]</scope>
    <source>
        <strain evidence="1 3">DSM 784</strain>
    </source>
</reference>
<sequence length="170" mass="19118">MKINTRKIGDAGVCIELPMYAATPTVKLWKERILTDLLLMAFSNRAATLVTVDPAPHAIGYHFPYQLVVSGGKSYLVNNIETCDYHALVKAGESPEMCLGLLTVVAGTDNYQFKSYFPKNEDELLHIKDELFICSPDDHRVYWLHPNRPYAGLFEAVNDIANFYEGVANF</sequence>
<dbReference type="RefSeq" id="WP_072363754.1">
    <property type="nucleotide sequence ID" value="NZ_CP139972.1"/>
</dbReference>
<dbReference type="OrthoDB" id="663185at2"/>
<evidence type="ECO:0000313" key="2">
    <source>
        <dbReference type="EMBL" id="WQG90706.1"/>
    </source>
</evidence>
<keyword evidence="4" id="KW-1185">Reference proteome</keyword>
<dbReference type="Proteomes" id="UP000183788">
    <property type="component" value="Unassembled WGS sequence"/>
</dbReference>
<dbReference type="EMBL" id="FPIZ01000017">
    <property type="protein sequence ID" value="SFW79398.1"/>
    <property type="molecule type" value="Genomic_DNA"/>
</dbReference>
<proteinExistence type="predicted"/>
<name>A0A1K1S4Z4_9BACT</name>